<feature type="transmembrane region" description="Helical" evidence="1">
    <location>
        <begin position="20"/>
        <end position="51"/>
    </location>
</feature>
<evidence type="ECO:0000313" key="3">
    <source>
        <dbReference type="Proteomes" id="UP000601223"/>
    </source>
</evidence>
<dbReference type="RefSeq" id="WP_239125941.1">
    <property type="nucleotide sequence ID" value="NZ_BONF01000026.1"/>
</dbReference>
<dbReference type="EMBL" id="BONF01000026">
    <property type="protein sequence ID" value="GIF83094.1"/>
    <property type="molecule type" value="Genomic_DNA"/>
</dbReference>
<gene>
    <name evidence="2" type="ORF">Cba03nite_44430</name>
</gene>
<keyword evidence="1" id="KW-0472">Membrane</keyword>
<name>A0A8J3JTX1_9ACTN</name>
<evidence type="ECO:0000313" key="2">
    <source>
        <dbReference type="EMBL" id="GIF83094.1"/>
    </source>
</evidence>
<keyword evidence="1" id="KW-0812">Transmembrane</keyword>
<keyword evidence="3" id="KW-1185">Reference proteome</keyword>
<dbReference type="AlphaFoldDB" id="A0A8J3JTX1"/>
<reference evidence="2 3" key="1">
    <citation type="submission" date="2021-01" db="EMBL/GenBank/DDBJ databases">
        <title>Whole genome shotgun sequence of Catellatospora bangladeshensis NBRC 107357.</title>
        <authorList>
            <person name="Komaki H."/>
            <person name="Tamura T."/>
        </authorList>
    </citation>
    <scope>NUCLEOTIDE SEQUENCE [LARGE SCALE GENOMIC DNA]</scope>
    <source>
        <strain evidence="2 3">NBRC 107357</strain>
    </source>
</reference>
<organism evidence="2 3">
    <name type="scientific">Catellatospora bangladeshensis</name>
    <dbReference type="NCBI Taxonomy" id="310355"/>
    <lineage>
        <taxon>Bacteria</taxon>
        <taxon>Bacillati</taxon>
        <taxon>Actinomycetota</taxon>
        <taxon>Actinomycetes</taxon>
        <taxon>Micromonosporales</taxon>
        <taxon>Micromonosporaceae</taxon>
        <taxon>Catellatospora</taxon>
    </lineage>
</organism>
<proteinExistence type="predicted"/>
<evidence type="ECO:0000256" key="1">
    <source>
        <dbReference type="SAM" id="Phobius"/>
    </source>
</evidence>
<dbReference type="Proteomes" id="UP000601223">
    <property type="component" value="Unassembled WGS sequence"/>
</dbReference>
<accession>A0A8J3JTX1</accession>
<protein>
    <submittedName>
        <fullName evidence="2">Uncharacterized protein</fullName>
    </submittedName>
</protein>
<sequence>MIPQLLTVRYRRAGGRLRRLYVPLLPVLLVLSPVLLLAVLGGLTACLIYGVRPVGALRGLGRLVWALPGTSFEIEQGPAAVLVSIR</sequence>
<keyword evidence="1" id="KW-1133">Transmembrane helix</keyword>
<comment type="caution">
    <text evidence="2">The sequence shown here is derived from an EMBL/GenBank/DDBJ whole genome shotgun (WGS) entry which is preliminary data.</text>
</comment>